<reference evidence="3" key="1">
    <citation type="submission" date="2020-04" db="EMBL/GenBank/DDBJ databases">
        <authorList>
            <person name="Neveu A P."/>
        </authorList>
    </citation>
    <scope>NUCLEOTIDE SEQUENCE</scope>
    <source>
        <tissue evidence="3">Whole embryo</tissue>
    </source>
</reference>
<gene>
    <name evidence="3" type="primary">LOC100183125-002</name>
</gene>
<keyword evidence="1" id="KW-1015">Disulfide bond</keyword>
<dbReference type="EMBL" id="LR786913">
    <property type="protein sequence ID" value="CAB3262775.1"/>
    <property type="molecule type" value="mRNA"/>
</dbReference>
<name>A0A6F9DIP4_9ASCI</name>
<feature type="domain" description="EGF-like" evidence="2">
    <location>
        <begin position="305"/>
        <end position="346"/>
    </location>
</feature>
<dbReference type="SMART" id="SM00181">
    <property type="entry name" value="EGF"/>
    <property type="match status" value="2"/>
</dbReference>
<feature type="disulfide bond" evidence="1">
    <location>
        <begin position="267"/>
        <end position="284"/>
    </location>
</feature>
<dbReference type="PROSITE" id="PS50026">
    <property type="entry name" value="EGF_3"/>
    <property type="match status" value="2"/>
</dbReference>
<evidence type="ECO:0000256" key="1">
    <source>
        <dbReference type="PROSITE-ProRule" id="PRU00076"/>
    </source>
</evidence>
<keyword evidence="1" id="KW-0245">EGF-like domain</keyword>
<evidence type="ECO:0000313" key="3">
    <source>
        <dbReference type="EMBL" id="CAB3262775.1"/>
    </source>
</evidence>
<accession>A0A6F9DIP4</accession>
<proteinExistence type="evidence at transcript level"/>
<organism evidence="3">
    <name type="scientific">Phallusia mammillata</name>
    <dbReference type="NCBI Taxonomy" id="59560"/>
    <lineage>
        <taxon>Eukaryota</taxon>
        <taxon>Metazoa</taxon>
        <taxon>Chordata</taxon>
        <taxon>Tunicata</taxon>
        <taxon>Ascidiacea</taxon>
        <taxon>Phlebobranchia</taxon>
        <taxon>Ascidiidae</taxon>
        <taxon>Phallusia</taxon>
    </lineage>
</organism>
<dbReference type="CDD" id="cd00054">
    <property type="entry name" value="EGF_CA"/>
    <property type="match status" value="1"/>
</dbReference>
<sequence>MYLGAIRLSFWVKANSSFCADLPAPECELSVPANNVCVCNSELCPDRSEFCSRGRSLYLLLGEDGFFSNMPGKNNVTFVGDFETKYDVTIRPYSGITTNTFIGPVHLESTPNCMEQMLQDRVVNESFAAHLCCEAGHSFLTPRNVTVFGFVPDFVTGSVTAFVTWFDPTEEGKLFSEAVARLDDAVEVNGTPAVAFKLPMNDFFATLCDNSTAYMSTLVGLEIGRRYDLNILVNYSRDHIQCGNDIASCRTEIEFLVELDVCNFNICDVNADCVNGLNSFDFNCTCREGFEGIGFNNLTGGGCMDKDFCSPETNPCVPEAECSDNIAPEIGTRCQCKSGFYGDGISGQSGCSSILNLALAISLPLLALSHNRALEPIQTQHTVLPIRSIDPIARFFPDVNKSHRVKCSAEIQRRKKTVKVKQNPSRFSKRCDKLQLRQYSKTTDSMETSAIIFSQSQPSLSKIPLSTAETTIVFPEVGNSPRVTK</sequence>
<evidence type="ECO:0000259" key="2">
    <source>
        <dbReference type="PROSITE" id="PS50026"/>
    </source>
</evidence>
<feature type="domain" description="EGF-like" evidence="2">
    <location>
        <begin position="258"/>
        <end position="296"/>
    </location>
</feature>
<dbReference type="AlphaFoldDB" id="A0A6F9DIP4"/>
<protein>
    <submittedName>
        <fullName evidence="3">Uncharacterized protein LOC100183125</fullName>
    </submittedName>
</protein>
<dbReference type="Gene3D" id="2.10.25.10">
    <property type="entry name" value="Laminin"/>
    <property type="match status" value="2"/>
</dbReference>
<comment type="caution">
    <text evidence="1">Lacks conserved residue(s) required for the propagation of feature annotation.</text>
</comment>
<dbReference type="InterPro" id="IPR000742">
    <property type="entry name" value="EGF"/>
</dbReference>